<sequence length="262" mass="29142">MFDSHCHLDYLDDPEAALGEFGLSGVVCIGADPEHAHSAVKLAERFHQVWATTGLHPTEASRDSAEVRAEIEALSRHPRVVAIGESGLDYYWDAASPEQQRGAFEWQLKLARERDLPIVIHVRDKQGQDTASREVAETLTHAGWPRGILHCFNGHAMLLRAGLDLGFYVSFAGNLTYKNARDLQEAARFVPRERLLIETDAPFLAPVPKRGRPNRPGYVRYTLQFLAELLGLSEAQLEAITDDNARRVYGLSQPAPRALPEG</sequence>
<dbReference type="Gene3D" id="3.20.20.140">
    <property type="entry name" value="Metal-dependent hydrolases"/>
    <property type="match status" value="1"/>
</dbReference>
<evidence type="ECO:0000313" key="5">
    <source>
        <dbReference type="Proteomes" id="UP000010467"/>
    </source>
</evidence>
<feature type="binding site" evidence="3">
    <location>
        <position position="121"/>
    </location>
    <ligand>
        <name>a divalent metal cation</name>
        <dbReference type="ChEBI" id="CHEBI:60240"/>
        <label>2</label>
    </ligand>
</feature>
<dbReference type="Pfam" id="PF01026">
    <property type="entry name" value="TatD_DNase"/>
    <property type="match status" value="1"/>
</dbReference>
<dbReference type="CDD" id="cd01310">
    <property type="entry name" value="TatD_DNAse"/>
    <property type="match status" value="1"/>
</dbReference>
<keyword evidence="1 3" id="KW-0479">Metal-binding</keyword>
<dbReference type="GO" id="GO:0016788">
    <property type="term" value="F:hydrolase activity, acting on ester bonds"/>
    <property type="evidence" value="ECO:0007669"/>
    <property type="project" value="InterPro"/>
</dbReference>
<dbReference type="InterPro" id="IPR015991">
    <property type="entry name" value="TatD/YcfH-like"/>
</dbReference>
<evidence type="ECO:0000256" key="1">
    <source>
        <dbReference type="ARBA" id="ARBA00022723"/>
    </source>
</evidence>
<keyword evidence="2 4" id="KW-0378">Hydrolase</keyword>
<feature type="binding site" evidence="3">
    <location>
        <position position="5"/>
    </location>
    <ligand>
        <name>a divalent metal cation</name>
        <dbReference type="ChEBI" id="CHEBI:60240"/>
        <label>1</label>
    </ligand>
</feature>
<accession>L0A3I4</accession>
<dbReference type="KEGG" id="dpd:Deipe_3008"/>
<dbReference type="STRING" id="937777.Deipe_3008"/>
<protein>
    <submittedName>
        <fullName evidence="4">Hydrolase, TatD family</fullName>
    </submittedName>
</protein>
<evidence type="ECO:0000256" key="2">
    <source>
        <dbReference type="ARBA" id="ARBA00022801"/>
    </source>
</evidence>
<feature type="binding site" evidence="3">
    <location>
        <position position="200"/>
    </location>
    <ligand>
        <name>a divalent metal cation</name>
        <dbReference type="ChEBI" id="CHEBI:60240"/>
        <label>1</label>
    </ligand>
</feature>
<dbReference type="InterPro" id="IPR001130">
    <property type="entry name" value="TatD-like"/>
</dbReference>
<dbReference type="PROSITE" id="PS01137">
    <property type="entry name" value="TATD_1"/>
    <property type="match status" value="1"/>
</dbReference>
<dbReference type="PANTHER" id="PTHR46124:SF2">
    <property type="entry name" value="D-AMINOACYL-TRNA DEACYLASE"/>
    <property type="match status" value="1"/>
</dbReference>
<keyword evidence="5" id="KW-1185">Reference proteome</keyword>
<dbReference type="EMBL" id="CP003382">
    <property type="protein sequence ID" value="AFZ68458.1"/>
    <property type="molecule type" value="Genomic_DNA"/>
</dbReference>
<dbReference type="PATRIC" id="fig|937777.3.peg.3024"/>
<dbReference type="GO" id="GO:0046872">
    <property type="term" value="F:metal ion binding"/>
    <property type="evidence" value="ECO:0007669"/>
    <property type="project" value="UniProtKB-KW"/>
</dbReference>
<feature type="binding site" evidence="3">
    <location>
        <position position="85"/>
    </location>
    <ligand>
        <name>a divalent metal cation</name>
        <dbReference type="ChEBI" id="CHEBI:60240"/>
        <label>1</label>
    </ligand>
</feature>
<name>L0A3I4_DEIPD</name>
<dbReference type="AlphaFoldDB" id="L0A3I4"/>
<dbReference type="PANTHER" id="PTHR46124">
    <property type="entry name" value="D-AMINOACYL-TRNA DEACYLASE"/>
    <property type="match status" value="1"/>
</dbReference>
<evidence type="ECO:0000313" key="4">
    <source>
        <dbReference type="EMBL" id="AFZ68458.1"/>
    </source>
</evidence>
<dbReference type="eggNOG" id="COG0084">
    <property type="taxonomic scope" value="Bacteria"/>
</dbReference>
<dbReference type="InterPro" id="IPR032466">
    <property type="entry name" value="Metal_Hydrolase"/>
</dbReference>
<dbReference type="SUPFAM" id="SSF51556">
    <property type="entry name" value="Metallo-dependent hydrolases"/>
    <property type="match status" value="1"/>
</dbReference>
<dbReference type="PIRSF" id="PIRSF005902">
    <property type="entry name" value="DNase_TatD"/>
    <property type="match status" value="1"/>
</dbReference>
<dbReference type="RefSeq" id="WP_015236759.1">
    <property type="nucleotide sequence ID" value="NC_019793.1"/>
</dbReference>
<feature type="binding site" evidence="3">
    <location>
        <position position="150"/>
    </location>
    <ligand>
        <name>a divalent metal cation</name>
        <dbReference type="ChEBI" id="CHEBI:60240"/>
        <label>2</label>
    </ligand>
</feature>
<dbReference type="FunFam" id="3.20.20.140:FF:000005">
    <property type="entry name" value="TatD family hydrolase"/>
    <property type="match status" value="1"/>
</dbReference>
<organism evidence="4 5">
    <name type="scientific">Deinococcus peraridilitoris (strain DSM 19664 / LMG 22246 / CIP 109416 / KR-200)</name>
    <dbReference type="NCBI Taxonomy" id="937777"/>
    <lineage>
        <taxon>Bacteria</taxon>
        <taxon>Thermotogati</taxon>
        <taxon>Deinococcota</taxon>
        <taxon>Deinococci</taxon>
        <taxon>Deinococcales</taxon>
        <taxon>Deinococcaceae</taxon>
        <taxon>Deinococcus</taxon>
    </lineage>
</organism>
<dbReference type="PROSITE" id="PS01091">
    <property type="entry name" value="TATD_3"/>
    <property type="match status" value="1"/>
</dbReference>
<reference evidence="5" key="1">
    <citation type="submission" date="2012-03" db="EMBL/GenBank/DDBJ databases">
        <title>Complete sequence of chromosome of Deinococcus peraridilitoris DSM 19664.</title>
        <authorList>
            <person name="Lucas S."/>
            <person name="Copeland A."/>
            <person name="Lapidus A."/>
            <person name="Glavina del Rio T."/>
            <person name="Dalin E."/>
            <person name="Tice H."/>
            <person name="Bruce D."/>
            <person name="Goodwin L."/>
            <person name="Pitluck S."/>
            <person name="Peters L."/>
            <person name="Mikhailova N."/>
            <person name="Lu M."/>
            <person name="Kyrpides N."/>
            <person name="Mavromatis K."/>
            <person name="Ivanova N."/>
            <person name="Brettin T."/>
            <person name="Detter J.C."/>
            <person name="Han C."/>
            <person name="Larimer F."/>
            <person name="Land M."/>
            <person name="Hauser L."/>
            <person name="Markowitz V."/>
            <person name="Cheng J.-F."/>
            <person name="Hugenholtz P."/>
            <person name="Woyke T."/>
            <person name="Wu D."/>
            <person name="Pukall R."/>
            <person name="Steenblock K."/>
            <person name="Brambilla E."/>
            <person name="Klenk H.-P."/>
            <person name="Eisen J.A."/>
        </authorList>
    </citation>
    <scope>NUCLEOTIDE SEQUENCE [LARGE SCALE GENOMIC DNA]</scope>
    <source>
        <strain evidence="5">DSM 19664 / LMG 22246 / CIP 109416 / KR-200</strain>
    </source>
</reference>
<evidence type="ECO:0000256" key="3">
    <source>
        <dbReference type="PIRSR" id="PIRSR005902-1"/>
    </source>
</evidence>
<dbReference type="Proteomes" id="UP000010467">
    <property type="component" value="Chromosome"/>
</dbReference>
<dbReference type="OrthoDB" id="9810005at2"/>
<dbReference type="NCBIfam" id="TIGR00010">
    <property type="entry name" value="YchF/TatD family DNA exonuclease"/>
    <property type="match status" value="1"/>
</dbReference>
<dbReference type="HOGENOM" id="CLU_031506_4_0_0"/>
<dbReference type="GO" id="GO:0004536">
    <property type="term" value="F:DNA nuclease activity"/>
    <property type="evidence" value="ECO:0007669"/>
    <property type="project" value="InterPro"/>
</dbReference>
<proteinExistence type="predicted"/>
<dbReference type="GO" id="GO:0005829">
    <property type="term" value="C:cytosol"/>
    <property type="evidence" value="ECO:0007669"/>
    <property type="project" value="TreeGrafter"/>
</dbReference>
<feature type="binding site" evidence="3">
    <location>
        <position position="7"/>
    </location>
    <ligand>
        <name>a divalent metal cation</name>
        <dbReference type="ChEBI" id="CHEBI:60240"/>
        <label>1</label>
    </ligand>
</feature>
<gene>
    <name evidence="4" type="ordered locus">Deipe_3008</name>
</gene>
<dbReference type="InterPro" id="IPR018228">
    <property type="entry name" value="DNase_TatD-rel_CS"/>
</dbReference>